<dbReference type="Proteomes" id="UP001328107">
    <property type="component" value="Unassembled WGS sequence"/>
</dbReference>
<feature type="signal peptide" evidence="1">
    <location>
        <begin position="1"/>
        <end position="18"/>
    </location>
</feature>
<evidence type="ECO:0000313" key="2">
    <source>
        <dbReference type="EMBL" id="GMR31648.1"/>
    </source>
</evidence>
<comment type="caution">
    <text evidence="2">The sequence shown here is derived from an EMBL/GenBank/DDBJ whole genome shotgun (WGS) entry which is preliminary data.</text>
</comment>
<organism evidence="2 3">
    <name type="scientific">Pristionchus mayeri</name>
    <dbReference type="NCBI Taxonomy" id="1317129"/>
    <lineage>
        <taxon>Eukaryota</taxon>
        <taxon>Metazoa</taxon>
        <taxon>Ecdysozoa</taxon>
        <taxon>Nematoda</taxon>
        <taxon>Chromadorea</taxon>
        <taxon>Rhabditida</taxon>
        <taxon>Rhabditina</taxon>
        <taxon>Diplogasteromorpha</taxon>
        <taxon>Diplogasteroidea</taxon>
        <taxon>Neodiplogasteridae</taxon>
        <taxon>Pristionchus</taxon>
    </lineage>
</organism>
<protein>
    <submittedName>
        <fullName evidence="2">Uncharacterized protein</fullName>
    </submittedName>
</protein>
<reference evidence="3" key="1">
    <citation type="submission" date="2022-10" db="EMBL/GenBank/DDBJ databases">
        <title>Genome assembly of Pristionchus species.</title>
        <authorList>
            <person name="Yoshida K."/>
            <person name="Sommer R.J."/>
        </authorList>
    </citation>
    <scope>NUCLEOTIDE SEQUENCE [LARGE SCALE GENOMIC DNA]</scope>
    <source>
        <strain evidence="3">RS5460</strain>
    </source>
</reference>
<feature type="chain" id="PRO_5042811875" evidence="1">
    <location>
        <begin position="19"/>
        <end position="117"/>
    </location>
</feature>
<evidence type="ECO:0000313" key="3">
    <source>
        <dbReference type="Proteomes" id="UP001328107"/>
    </source>
</evidence>
<evidence type="ECO:0000256" key="1">
    <source>
        <dbReference type="SAM" id="SignalP"/>
    </source>
</evidence>
<proteinExistence type="predicted"/>
<sequence>MLARIVACFSMFLTSNIAAHSCFFDRLPDNVNKDRLEGKMVECSKGVKECVTIHTSVQNDDDWEVYVERRCPRSQYECAGQHNECKEIDADPVWGKLKKERRCCHNDPVDNQSTSVA</sequence>
<keyword evidence="3" id="KW-1185">Reference proteome</keyword>
<feature type="non-terminal residue" evidence="2">
    <location>
        <position position="117"/>
    </location>
</feature>
<dbReference type="AlphaFoldDB" id="A0AAN4Z4A2"/>
<keyword evidence="1" id="KW-0732">Signal</keyword>
<dbReference type="EMBL" id="BTRK01000001">
    <property type="protein sequence ID" value="GMR31648.1"/>
    <property type="molecule type" value="Genomic_DNA"/>
</dbReference>
<accession>A0AAN4Z4A2</accession>
<name>A0AAN4Z4A2_9BILA</name>
<gene>
    <name evidence="2" type="ORF">PMAYCL1PPCAC_01843</name>
</gene>